<gene>
    <name evidence="1" type="ORF">A2Z11_02580</name>
</gene>
<dbReference type="Gene3D" id="1.10.1270.10">
    <property type="entry name" value="TrpR-like"/>
    <property type="match status" value="1"/>
</dbReference>
<proteinExistence type="predicted"/>
<dbReference type="SUPFAM" id="SSF48295">
    <property type="entry name" value="TrpR-like"/>
    <property type="match status" value="1"/>
</dbReference>
<dbReference type="InterPro" id="IPR010921">
    <property type="entry name" value="Trp_repressor/repl_initiator"/>
</dbReference>
<reference evidence="1 2" key="1">
    <citation type="journal article" date="2016" name="Nat. Commun.">
        <title>Thousands of microbial genomes shed light on interconnected biogeochemical processes in an aquifer system.</title>
        <authorList>
            <person name="Anantharaman K."/>
            <person name="Brown C.T."/>
            <person name="Hug L.A."/>
            <person name="Sharon I."/>
            <person name="Castelle C.J."/>
            <person name="Probst A.J."/>
            <person name="Thomas B.C."/>
            <person name="Singh A."/>
            <person name="Wilkins M.J."/>
            <person name="Karaoz U."/>
            <person name="Brodie E.L."/>
            <person name="Williams K.H."/>
            <person name="Hubbard S.S."/>
            <person name="Banfield J.F."/>
        </authorList>
    </citation>
    <scope>NUCLEOTIDE SEQUENCE [LARGE SCALE GENOMIC DNA]</scope>
</reference>
<organism evidence="1 2">
    <name type="scientific">Candidatus Woykebacteria bacterium RBG_16_43_9</name>
    <dbReference type="NCBI Taxonomy" id="1802596"/>
    <lineage>
        <taxon>Bacteria</taxon>
        <taxon>Candidatus Woykeibacteriota</taxon>
    </lineage>
</organism>
<protein>
    <submittedName>
        <fullName evidence="1">Uncharacterized protein</fullName>
    </submittedName>
</protein>
<dbReference type="GO" id="GO:0003700">
    <property type="term" value="F:DNA-binding transcription factor activity"/>
    <property type="evidence" value="ECO:0007669"/>
    <property type="project" value="InterPro"/>
</dbReference>
<comment type="caution">
    <text evidence="1">The sequence shown here is derived from an EMBL/GenBank/DDBJ whole genome shotgun (WGS) entry which is preliminary data.</text>
</comment>
<accession>A0A1G1WFJ1</accession>
<evidence type="ECO:0000313" key="2">
    <source>
        <dbReference type="Proteomes" id="UP000176389"/>
    </source>
</evidence>
<evidence type="ECO:0000313" key="1">
    <source>
        <dbReference type="EMBL" id="OGY26482.1"/>
    </source>
</evidence>
<dbReference type="AlphaFoldDB" id="A0A1G1WFJ1"/>
<dbReference type="Proteomes" id="UP000176389">
    <property type="component" value="Unassembled WGS sequence"/>
</dbReference>
<dbReference type="GO" id="GO:0043565">
    <property type="term" value="F:sequence-specific DNA binding"/>
    <property type="evidence" value="ECO:0007669"/>
    <property type="project" value="InterPro"/>
</dbReference>
<name>A0A1G1WFJ1_9BACT</name>
<dbReference type="InterPro" id="IPR038116">
    <property type="entry name" value="TrpR-like_sf"/>
</dbReference>
<dbReference type="Pfam" id="PF01371">
    <property type="entry name" value="Trp_repressor"/>
    <property type="match status" value="1"/>
</dbReference>
<dbReference type="InterPro" id="IPR000831">
    <property type="entry name" value="Trp_repress"/>
</dbReference>
<dbReference type="EMBL" id="MHCS01000021">
    <property type="protein sequence ID" value="OGY26482.1"/>
    <property type="molecule type" value="Genomic_DNA"/>
</dbReference>
<sequence>MPRTSRRWLDKPLWDEIHDNFIEVLSSFDETELDKFFLEFLTHEERTMLAKRLALYLMLLGGYSDTEIKELLKMSHETIRIARDSVQAKSPEFKERFSKWIKKPKSSKESSGLLNMVELALGARSDKRARAKLLSGDY</sequence>
<dbReference type="STRING" id="1802596.A2Z11_02580"/>